<feature type="domain" description="Dihydroorotate dehydrogenase catalytic" evidence="13">
    <location>
        <begin position="6"/>
        <end position="286"/>
    </location>
</feature>
<dbReference type="PIRSF" id="PIRSF000164">
    <property type="entry name" value="DHO_oxidase"/>
    <property type="match status" value="1"/>
</dbReference>
<evidence type="ECO:0000259" key="13">
    <source>
        <dbReference type="Pfam" id="PF01180"/>
    </source>
</evidence>
<dbReference type="Gene3D" id="3.20.20.70">
    <property type="entry name" value="Aldolase class I"/>
    <property type="match status" value="1"/>
</dbReference>
<dbReference type="GO" id="GO:0044205">
    <property type="term" value="P:'de novo' UMP biosynthetic process"/>
    <property type="evidence" value="ECO:0007669"/>
    <property type="project" value="UniProtKB-UniRule"/>
</dbReference>
<feature type="binding site" evidence="12">
    <location>
        <position position="100"/>
    </location>
    <ligand>
        <name>FMN</name>
        <dbReference type="ChEBI" id="CHEBI:58210"/>
    </ligand>
</feature>
<feature type="binding site" evidence="12">
    <location>
        <begin position="243"/>
        <end position="244"/>
    </location>
    <ligand>
        <name>FMN</name>
        <dbReference type="ChEBI" id="CHEBI:58210"/>
    </ligand>
</feature>
<dbReference type="Pfam" id="PF01180">
    <property type="entry name" value="DHO_dh"/>
    <property type="match status" value="1"/>
</dbReference>
<reference evidence="14 15" key="1">
    <citation type="submission" date="2018-08" db="EMBL/GenBank/DDBJ databases">
        <title>A genome reference for cultivated species of the human gut microbiota.</title>
        <authorList>
            <person name="Zou Y."/>
            <person name="Xue W."/>
            <person name="Luo G."/>
        </authorList>
    </citation>
    <scope>NUCLEOTIDE SEQUENCE [LARGE SCALE GENOMIC DNA]</scope>
    <source>
        <strain evidence="14 15">AF31-21AC</strain>
    </source>
</reference>
<evidence type="ECO:0000256" key="6">
    <source>
        <dbReference type="ARBA" id="ARBA00022630"/>
    </source>
</evidence>
<dbReference type="InterPro" id="IPR024920">
    <property type="entry name" value="Dihydroorotate_DH_1"/>
</dbReference>
<dbReference type="RefSeq" id="WP_118489393.1">
    <property type="nucleotide sequence ID" value="NZ_QRQN01000032.1"/>
</dbReference>
<dbReference type="SUPFAM" id="SSF51395">
    <property type="entry name" value="FMN-linked oxidoreductases"/>
    <property type="match status" value="1"/>
</dbReference>
<feature type="active site" description="Nucleophile" evidence="12">
    <location>
        <position position="130"/>
    </location>
</feature>
<dbReference type="PROSITE" id="PS00912">
    <property type="entry name" value="DHODEHASE_2"/>
    <property type="match status" value="1"/>
</dbReference>
<dbReference type="InterPro" id="IPR013785">
    <property type="entry name" value="Aldolase_TIM"/>
</dbReference>
<keyword evidence="8 12" id="KW-0665">Pyrimidine biosynthesis</keyword>
<dbReference type="EC" id="1.3.-.-" evidence="12"/>
<keyword evidence="9 12" id="KW-0560">Oxidoreductase</keyword>
<evidence type="ECO:0000256" key="5">
    <source>
        <dbReference type="ARBA" id="ARBA00022490"/>
    </source>
</evidence>
<evidence type="ECO:0000256" key="2">
    <source>
        <dbReference type="ARBA" id="ARBA00004496"/>
    </source>
</evidence>
<evidence type="ECO:0000256" key="3">
    <source>
        <dbReference type="ARBA" id="ARBA00004715"/>
    </source>
</evidence>
<keyword evidence="6 12" id="KW-0285">Flavoprotein</keyword>
<dbReference type="InterPro" id="IPR049622">
    <property type="entry name" value="Dihydroorotate_DH_I"/>
</dbReference>
<dbReference type="EMBL" id="QRQN01000032">
    <property type="protein sequence ID" value="RHN03654.1"/>
    <property type="molecule type" value="Genomic_DNA"/>
</dbReference>
<comment type="similarity">
    <text evidence="4 12">Belongs to the dihydroorotate dehydrogenase family. Type 1 subfamily.</text>
</comment>
<evidence type="ECO:0000313" key="15">
    <source>
        <dbReference type="Proteomes" id="UP000283586"/>
    </source>
</evidence>
<evidence type="ECO:0000256" key="9">
    <source>
        <dbReference type="ARBA" id="ARBA00023002"/>
    </source>
</evidence>
<feature type="binding site" evidence="12">
    <location>
        <begin position="46"/>
        <end position="47"/>
    </location>
    <ligand>
        <name>FMN</name>
        <dbReference type="ChEBI" id="CHEBI:58210"/>
    </ligand>
</feature>
<feature type="binding site" evidence="12">
    <location>
        <position position="127"/>
    </location>
    <ligand>
        <name>FMN</name>
        <dbReference type="ChEBI" id="CHEBI:58210"/>
    </ligand>
</feature>
<organism evidence="14 15">
    <name type="scientific">Roseburia intestinalis</name>
    <dbReference type="NCBI Taxonomy" id="166486"/>
    <lineage>
        <taxon>Bacteria</taxon>
        <taxon>Bacillati</taxon>
        <taxon>Bacillota</taxon>
        <taxon>Clostridia</taxon>
        <taxon>Lachnospirales</taxon>
        <taxon>Lachnospiraceae</taxon>
        <taxon>Roseburia</taxon>
    </lineage>
</organism>
<comment type="catalytic activity">
    <reaction evidence="11">
        <text>(S)-dihydroorotate + NAD(+) = orotate + NADH + H(+)</text>
        <dbReference type="Rhea" id="RHEA:13513"/>
        <dbReference type="ChEBI" id="CHEBI:15378"/>
        <dbReference type="ChEBI" id="CHEBI:30839"/>
        <dbReference type="ChEBI" id="CHEBI:30864"/>
        <dbReference type="ChEBI" id="CHEBI:57540"/>
        <dbReference type="ChEBI" id="CHEBI:57945"/>
        <dbReference type="EC" id="1.3.1.14"/>
    </reaction>
</comment>
<evidence type="ECO:0000256" key="12">
    <source>
        <dbReference type="HAMAP-Rule" id="MF_00224"/>
    </source>
</evidence>
<gene>
    <name evidence="12" type="primary">pyrD</name>
    <name evidence="14" type="ORF">DWZ31_17960</name>
</gene>
<dbReference type="NCBIfam" id="NF005574">
    <property type="entry name" value="PRK07259.1"/>
    <property type="match status" value="1"/>
</dbReference>
<accession>A0A3R6GZC9</accession>
<keyword evidence="5 12" id="KW-0963">Cytoplasm</keyword>
<dbReference type="InterPro" id="IPR005720">
    <property type="entry name" value="Dihydroorotate_DH_cat"/>
</dbReference>
<feature type="binding site" evidence="12">
    <location>
        <position position="46"/>
    </location>
    <ligand>
        <name>substrate</name>
    </ligand>
</feature>
<comment type="subcellular location">
    <subcellularLocation>
        <location evidence="2 12">Cytoplasm</location>
    </subcellularLocation>
</comment>
<dbReference type="InterPro" id="IPR033888">
    <property type="entry name" value="DHOD_1B"/>
</dbReference>
<feature type="binding site" evidence="12">
    <location>
        <position position="217"/>
    </location>
    <ligand>
        <name>FMN</name>
        <dbReference type="ChEBI" id="CHEBI:58210"/>
    </ligand>
</feature>
<evidence type="ECO:0000256" key="1">
    <source>
        <dbReference type="ARBA" id="ARBA00003616"/>
    </source>
</evidence>
<dbReference type="PANTHER" id="PTHR48109:SF1">
    <property type="entry name" value="DIHYDROOROTATE DEHYDROGENASE (FUMARATE)"/>
    <property type="match status" value="1"/>
</dbReference>
<dbReference type="HAMAP" id="MF_00224">
    <property type="entry name" value="DHO_dh_type1"/>
    <property type="match status" value="1"/>
</dbReference>
<feature type="binding site" evidence="12">
    <location>
        <position position="22"/>
    </location>
    <ligand>
        <name>FMN</name>
        <dbReference type="ChEBI" id="CHEBI:58210"/>
    </ligand>
</feature>
<evidence type="ECO:0000256" key="8">
    <source>
        <dbReference type="ARBA" id="ARBA00022975"/>
    </source>
</evidence>
<feature type="binding site" evidence="12">
    <location>
        <begin position="265"/>
        <end position="266"/>
    </location>
    <ligand>
        <name>FMN</name>
        <dbReference type="ChEBI" id="CHEBI:58210"/>
    </ligand>
</feature>
<protein>
    <recommendedName>
        <fullName evidence="12">Dihydroorotate dehydrogenase</fullName>
        <shortName evidence="12">DHOD</shortName>
        <shortName evidence="12">DHODase</shortName>
        <shortName evidence="12">DHOdehase</shortName>
        <ecNumber evidence="12">1.3.-.-</ecNumber>
    </recommendedName>
</protein>
<proteinExistence type="inferred from homology"/>
<evidence type="ECO:0000313" key="14">
    <source>
        <dbReference type="EMBL" id="RHN03654.1"/>
    </source>
</evidence>
<keyword evidence="10" id="KW-0520">NAD</keyword>
<evidence type="ECO:0000256" key="4">
    <source>
        <dbReference type="ARBA" id="ARBA00008008"/>
    </source>
</evidence>
<dbReference type="FunFam" id="3.20.20.70:FF:000027">
    <property type="entry name" value="Dihydropyrimidine dehydrogenase [NADP(+)]"/>
    <property type="match status" value="1"/>
</dbReference>
<dbReference type="InterPro" id="IPR001295">
    <property type="entry name" value="Dihydroorotate_DH_CS"/>
</dbReference>
<dbReference type="GO" id="GO:0004589">
    <property type="term" value="F:dihydroorotate dehydrogenase (NAD+) activity"/>
    <property type="evidence" value="ECO:0007669"/>
    <property type="project" value="UniProtKB-EC"/>
</dbReference>
<dbReference type="GO" id="GO:0005737">
    <property type="term" value="C:cytoplasm"/>
    <property type="evidence" value="ECO:0007669"/>
    <property type="project" value="UniProtKB-SubCell"/>
</dbReference>
<comment type="cofactor">
    <cofactor evidence="12">
        <name>FMN</name>
        <dbReference type="ChEBI" id="CHEBI:58210"/>
    </cofactor>
    <text evidence="12">Binds 1 FMN per subunit.</text>
</comment>
<comment type="function">
    <text evidence="1">Catalyzes the conversion of dihydroorotate to orotate with NAD(+) as electron acceptor.</text>
</comment>
<dbReference type="InterPro" id="IPR050074">
    <property type="entry name" value="DHO_dehydrogenase"/>
</dbReference>
<evidence type="ECO:0000256" key="10">
    <source>
        <dbReference type="ARBA" id="ARBA00023027"/>
    </source>
</evidence>
<comment type="caution">
    <text evidence="14">The sequence shown here is derived from an EMBL/GenBank/DDBJ whole genome shotgun (WGS) entry which is preliminary data.</text>
</comment>
<feature type="binding site" evidence="12">
    <location>
        <begin position="70"/>
        <end position="74"/>
    </location>
    <ligand>
        <name>substrate</name>
    </ligand>
</feature>
<feature type="binding site" evidence="12">
    <location>
        <position position="191"/>
    </location>
    <ligand>
        <name>FMN</name>
        <dbReference type="ChEBI" id="CHEBI:58210"/>
    </ligand>
</feature>
<feature type="binding site" evidence="12">
    <location>
        <position position="165"/>
    </location>
    <ligand>
        <name>FMN</name>
        <dbReference type="ChEBI" id="CHEBI:58210"/>
    </ligand>
</feature>
<dbReference type="GO" id="GO:0006207">
    <property type="term" value="P:'de novo' pyrimidine nucleobase biosynthetic process"/>
    <property type="evidence" value="ECO:0007669"/>
    <property type="project" value="InterPro"/>
</dbReference>
<dbReference type="InterPro" id="IPR012135">
    <property type="entry name" value="Dihydroorotate_DH_1_2"/>
</dbReference>
<dbReference type="Proteomes" id="UP000283586">
    <property type="component" value="Unassembled WGS sequence"/>
</dbReference>
<evidence type="ECO:0000256" key="11">
    <source>
        <dbReference type="ARBA" id="ARBA00048996"/>
    </source>
</evidence>
<dbReference type="PANTHER" id="PTHR48109">
    <property type="entry name" value="DIHYDROOROTATE DEHYDROGENASE (QUINONE), MITOCHONDRIAL-RELATED"/>
    <property type="match status" value="1"/>
</dbReference>
<name>A0A3R6GZC9_9FIRM</name>
<evidence type="ECO:0000256" key="7">
    <source>
        <dbReference type="ARBA" id="ARBA00022643"/>
    </source>
</evidence>
<dbReference type="UniPathway" id="UPA00070"/>
<dbReference type="NCBIfam" id="TIGR01037">
    <property type="entry name" value="pyrD_sub1_fam"/>
    <property type="match status" value="1"/>
</dbReference>
<feature type="binding site" evidence="12">
    <location>
        <position position="127"/>
    </location>
    <ligand>
        <name>substrate</name>
    </ligand>
</feature>
<keyword evidence="7 12" id="KW-0288">FMN</keyword>
<dbReference type="AlphaFoldDB" id="A0A3R6GZC9"/>
<comment type="pathway">
    <text evidence="3">Pyrimidine metabolism; UMP biosynthesis via de novo pathway; orotate from (S)-dihydroorotate (NAD(+) route): step 1/1.</text>
</comment>
<feature type="binding site" evidence="12">
    <location>
        <begin position="192"/>
        <end position="193"/>
    </location>
    <ligand>
        <name>substrate</name>
    </ligand>
</feature>
<comment type="catalytic activity">
    <reaction evidence="12">
        <text>(S)-dihydroorotate + A = orotate + AH2</text>
        <dbReference type="Rhea" id="RHEA:18073"/>
        <dbReference type="ChEBI" id="CHEBI:13193"/>
        <dbReference type="ChEBI" id="CHEBI:17499"/>
        <dbReference type="ChEBI" id="CHEBI:30839"/>
        <dbReference type="ChEBI" id="CHEBI:30864"/>
    </reaction>
</comment>
<sequence>MNSGMETMIAGVTLKNPVTTASGTFGSGREYGELIDLNRLDAITVKGVSEEAWKGNPVPRVAETQDGLLNSIGLQNAGAKHFIENDIPFLRQYDTKIIVNICGHTLAQYCSVAEKFADCDIDLLELNISCPNVEEGGLSFGTDPHIVERIVGAVRHYAKQPLIVKLSPEVSDITEIAKAAVSGGADAISLINTLRGMKIDIHKRKPVLANRIGGYSGPGIMPVALRMVYEVCHSVDVPVIGMGGISTYEDALEFIMAGAKAVAVGTANFHNPYATVEIIDGIWRYMKENKISSLEEIRGCID</sequence>
<dbReference type="CDD" id="cd04740">
    <property type="entry name" value="DHOD_1B_like"/>
    <property type="match status" value="1"/>
</dbReference>